<accession>A0A7W7AIQ5</accession>
<evidence type="ECO:0000313" key="2">
    <source>
        <dbReference type="EMBL" id="MBB4616964.1"/>
    </source>
</evidence>
<keyword evidence="1" id="KW-0732">Signal</keyword>
<dbReference type="EMBL" id="JACHNY010000002">
    <property type="protein sequence ID" value="MBB4616964.1"/>
    <property type="molecule type" value="Genomic_DNA"/>
</dbReference>
<evidence type="ECO:0000256" key="1">
    <source>
        <dbReference type="SAM" id="SignalP"/>
    </source>
</evidence>
<reference evidence="2 3" key="1">
    <citation type="submission" date="2020-08" db="EMBL/GenBank/DDBJ databases">
        <title>Genomic Encyclopedia of Type Strains, Phase IV (KMG-IV): sequencing the most valuable type-strain genomes for metagenomic binning, comparative biology and taxonomic classification.</title>
        <authorList>
            <person name="Goeker M."/>
        </authorList>
    </citation>
    <scope>NUCLEOTIDE SEQUENCE [LARGE SCALE GENOMIC DNA]</scope>
    <source>
        <strain evidence="2 3">DSM 15867</strain>
    </source>
</reference>
<evidence type="ECO:0008006" key="4">
    <source>
        <dbReference type="Google" id="ProtNLM"/>
    </source>
</evidence>
<organism evidence="2 3">
    <name type="scientific">Sphingomonas abaci</name>
    <dbReference type="NCBI Taxonomy" id="237611"/>
    <lineage>
        <taxon>Bacteria</taxon>
        <taxon>Pseudomonadati</taxon>
        <taxon>Pseudomonadota</taxon>
        <taxon>Alphaproteobacteria</taxon>
        <taxon>Sphingomonadales</taxon>
        <taxon>Sphingomonadaceae</taxon>
        <taxon>Sphingomonas</taxon>
    </lineage>
</organism>
<dbReference type="AlphaFoldDB" id="A0A7W7AIQ5"/>
<feature type="signal peptide" evidence="1">
    <location>
        <begin position="1"/>
        <end position="19"/>
    </location>
</feature>
<name>A0A7W7AIQ5_9SPHN</name>
<gene>
    <name evidence="2" type="ORF">GGQ96_001084</name>
</gene>
<dbReference type="RefSeq" id="WP_184112399.1">
    <property type="nucleotide sequence ID" value="NZ_JACHNY010000002.1"/>
</dbReference>
<protein>
    <recommendedName>
        <fullName evidence="4">Tetratricopeptide repeat protein</fullName>
    </recommendedName>
</protein>
<comment type="caution">
    <text evidence="2">The sequence shown here is derived from an EMBL/GenBank/DDBJ whole genome shotgun (WGS) entry which is preliminary data.</text>
</comment>
<evidence type="ECO:0000313" key="3">
    <source>
        <dbReference type="Proteomes" id="UP000574769"/>
    </source>
</evidence>
<feature type="chain" id="PRO_5030808598" description="Tetratricopeptide repeat protein" evidence="1">
    <location>
        <begin position="20"/>
        <end position="224"/>
    </location>
</feature>
<dbReference type="Proteomes" id="UP000574769">
    <property type="component" value="Unassembled WGS sequence"/>
</dbReference>
<proteinExistence type="predicted"/>
<sequence>MRAAWLLPMALAAAMPVAAQTPRDLLTAAAYQDSDKAAALGKIDRARSVALAELKTDGSDQEAAIIAAIAMAYRAKLSGARSEALAARREIEALVARYPRNAEAQLALGAWHLGIINRVGKIMGRAGAGARQDVGLAALDRAVALGGSRASIVGLAAMLRIELDPADVAGRNWLEATVKAGAPAPLDRIAQRAALQVLSALRRGDRKTAQLLADRQLPFGWFKG</sequence>
<keyword evidence="3" id="KW-1185">Reference proteome</keyword>